<reference evidence="7" key="2">
    <citation type="submission" date="2020-09" db="EMBL/GenBank/DDBJ databases">
        <authorList>
            <person name="Sun Q."/>
            <person name="Zhou Y."/>
        </authorList>
    </citation>
    <scope>NUCLEOTIDE SEQUENCE</scope>
    <source>
        <strain evidence="7">CGMCC 1.12997</strain>
    </source>
</reference>
<evidence type="ECO:0000256" key="5">
    <source>
        <dbReference type="ARBA" id="ARBA00023136"/>
    </source>
</evidence>
<dbReference type="EMBL" id="BMGT01000001">
    <property type="protein sequence ID" value="GGG65652.1"/>
    <property type="molecule type" value="Genomic_DNA"/>
</dbReference>
<protein>
    <recommendedName>
        <fullName evidence="9">Cytochrome c oxidase subunit 4</fullName>
    </recommendedName>
</protein>
<sequence>MTDEHYHDPSNVVNPEHAEHHIVTPVTYSIVFVTLLIFTGLTVVAAYVDMGILNPVVALAIASIKAVIVILFFMHVKYQSKLIKMTVAAGFFTFAALITMTLSDYISRAWGLW</sequence>
<keyword evidence="8" id="KW-1185">Reference proteome</keyword>
<comment type="caution">
    <text evidence="7">The sequence shown here is derived from an EMBL/GenBank/DDBJ whole genome shotgun (WGS) entry which is preliminary data.</text>
</comment>
<evidence type="ECO:0000313" key="8">
    <source>
        <dbReference type="Proteomes" id="UP000647241"/>
    </source>
</evidence>
<dbReference type="InterPro" id="IPR005171">
    <property type="entry name" value="Cyt_c_oxidase_su4_prok"/>
</dbReference>
<feature type="transmembrane region" description="Helical" evidence="6">
    <location>
        <begin position="85"/>
        <end position="106"/>
    </location>
</feature>
<dbReference type="AlphaFoldDB" id="A0A917H2Q5"/>
<feature type="transmembrane region" description="Helical" evidence="6">
    <location>
        <begin position="26"/>
        <end position="46"/>
    </location>
</feature>
<comment type="subcellular location">
    <subcellularLocation>
        <location evidence="1">Cell membrane</location>
        <topology evidence="1">Multi-pass membrane protein</topology>
    </subcellularLocation>
</comment>
<keyword evidence="3 6" id="KW-0812">Transmembrane</keyword>
<keyword evidence="5 6" id="KW-0472">Membrane</keyword>
<dbReference type="Proteomes" id="UP000647241">
    <property type="component" value="Unassembled WGS sequence"/>
</dbReference>
<dbReference type="GO" id="GO:0005886">
    <property type="term" value="C:plasma membrane"/>
    <property type="evidence" value="ECO:0007669"/>
    <property type="project" value="UniProtKB-SubCell"/>
</dbReference>
<evidence type="ECO:0000256" key="4">
    <source>
        <dbReference type="ARBA" id="ARBA00022989"/>
    </source>
</evidence>
<organism evidence="7 8">
    <name type="scientific">Edaphobacter dinghuensis</name>
    <dbReference type="NCBI Taxonomy" id="1560005"/>
    <lineage>
        <taxon>Bacteria</taxon>
        <taxon>Pseudomonadati</taxon>
        <taxon>Acidobacteriota</taxon>
        <taxon>Terriglobia</taxon>
        <taxon>Terriglobales</taxon>
        <taxon>Acidobacteriaceae</taxon>
        <taxon>Edaphobacter</taxon>
    </lineage>
</organism>
<evidence type="ECO:0008006" key="9">
    <source>
        <dbReference type="Google" id="ProtNLM"/>
    </source>
</evidence>
<proteinExistence type="predicted"/>
<evidence type="ECO:0000256" key="1">
    <source>
        <dbReference type="ARBA" id="ARBA00004651"/>
    </source>
</evidence>
<dbReference type="RefSeq" id="WP_188552489.1">
    <property type="nucleotide sequence ID" value="NZ_BMGT01000001.1"/>
</dbReference>
<evidence type="ECO:0000256" key="2">
    <source>
        <dbReference type="ARBA" id="ARBA00022475"/>
    </source>
</evidence>
<keyword evidence="2" id="KW-1003">Cell membrane</keyword>
<feature type="transmembrane region" description="Helical" evidence="6">
    <location>
        <begin position="52"/>
        <end position="73"/>
    </location>
</feature>
<evidence type="ECO:0000256" key="3">
    <source>
        <dbReference type="ARBA" id="ARBA00022692"/>
    </source>
</evidence>
<dbReference type="InterPro" id="IPR011743">
    <property type="entry name" value="Caa3_sub_IV"/>
</dbReference>
<dbReference type="Pfam" id="PF03626">
    <property type="entry name" value="COX4_pro"/>
    <property type="match status" value="1"/>
</dbReference>
<gene>
    <name evidence="7" type="ORF">GCM10011585_04200</name>
</gene>
<name>A0A917H2Q5_9BACT</name>
<dbReference type="NCBIfam" id="TIGR02229">
    <property type="entry name" value="caa3_sub_IV"/>
    <property type="match status" value="1"/>
</dbReference>
<evidence type="ECO:0000256" key="6">
    <source>
        <dbReference type="SAM" id="Phobius"/>
    </source>
</evidence>
<reference evidence="7" key="1">
    <citation type="journal article" date="2014" name="Int. J. Syst. Evol. Microbiol.">
        <title>Complete genome sequence of Corynebacterium casei LMG S-19264T (=DSM 44701T), isolated from a smear-ripened cheese.</title>
        <authorList>
            <consortium name="US DOE Joint Genome Institute (JGI-PGF)"/>
            <person name="Walter F."/>
            <person name="Albersmeier A."/>
            <person name="Kalinowski J."/>
            <person name="Ruckert C."/>
        </authorList>
    </citation>
    <scope>NUCLEOTIDE SEQUENCE</scope>
    <source>
        <strain evidence="7">CGMCC 1.12997</strain>
    </source>
</reference>
<accession>A0A917H2Q5</accession>
<evidence type="ECO:0000313" key="7">
    <source>
        <dbReference type="EMBL" id="GGG65652.1"/>
    </source>
</evidence>
<keyword evidence="4 6" id="KW-1133">Transmembrane helix</keyword>